<dbReference type="InterPro" id="IPR000731">
    <property type="entry name" value="SSD"/>
</dbReference>
<protein>
    <submittedName>
        <fullName evidence="4">Patched domain-containing protein 3</fullName>
    </submittedName>
</protein>
<dbReference type="Pfam" id="PF12349">
    <property type="entry name" value="Sterol-sensing"/>
    <property type="match status" value="1"/>
</dbReference>
<keyword evidence="2" id="KW-1133">Transmembrane helix</keyword>
<dbReference type="SUPFAM" id="SSF82866">
    <property type="entry name" value="Multidrug efflux transporter AcrB transmembrane domain"/>
    <property type="match status" value="2"/>
</dbReference>
<evidence type="ECO:0000313" key="4">
    <source>
        <dbReference type="EMBL" id="OWF41667.1"/>
    </source>
</evidence>
<feature type="transmembrane region" description="Helical" evidence="2">
    <location>
        <begin position="257"/>
        <end position="278"/>
    </location>
</feature>
<dbReference type="EMBL" id="NEDP02005373">
    <property type="protein sequence ID" value="OWF41667.1"/>
    <property type="molecule type" value="Genomic_DNA"/>
</dbReference>
<feature type="transmembrane region" description="Helical" evidence="2">
    <location>
        <begin position="803"/>
        <end position="826"/>
    </location>
</feature>
<proteinExistence type="inferred from homology"/>
<evidence type="ECO:0000259" key="3">
    <source>
        <dbReference type="PROSITE" id="PS50156"/>
    </source>
</evidence>
<accession>A0A210PYV0</accession>
<sequence length="849" mass="93936">MVCWSMYARVERAIGKVFARYGEFVGTYPWIFLTVSVLVCCLLGIGLINLKSETNVEKVYTPMDSQASKDRSTIRNLFSDYSGTNFYSQNLIERNLHGSVIFKSKTSSNLLSLTNIQEIKTIHDQIKANVFGNGMDYSQLCAVRASQCVVDGDLIFTTNFQQLLQNDNITYPVLGTVSIESVFGDVTLQNGILQSAKLVKLVFNLRQDNQQFTDSSKLWEKDFVSYMKTLQSPILDVVYAHSSSLDEELTANIRGDIVFVSLTFTLMIVYATFVTLTCDCLLDRQNLGRAGVIATGLGIVASFGLVSACGVEFVSIVGVMPFLILGIGIDDMFILLAGLAEAPLLETTPKRVAETMRTSGVSITITSLTDILAFGVGASSVFPGVRNFCIFTGVAVLFCYINFVTFFIACIAINDRRISANRHCLCCHPIEMKSDMATASPLRRFCCGGTAPSSEIEMQSLLERMPGKILTKFIILKPVKVIVLICFAVYLGIAIWGATDFQQGLDTKNLVADDSYYFHYNSLDQQYFTQRVPVSFVFDETLDYTKVSTVQAIDGLVANIQNDKSVGNNNLIISWFHSFRSSANYDTSSETQFVTNLKTFLISNYQYENDIQFDSTDLRIRTSRIYILTNNLVVSSEQGDFMLRMRGLTEDSSLSVIAYAPSFIFYEQYVEILPSTLQTVGIAVAVIFVVTALFMPSPLLIIFVTVSMVMIMTGIFGFMHFWDLTLSSITMIHIIMSVGFSVDFSAHICHAFMTVEGGTRDDKVIYAILRSGGPIWNGAISSCIGIIMLVFSKSYIFRSFFKVMLLVILFGIGHALFFLPVLLSLIGPIENTKPSGSSVANQANGPAAV</sequence>
<feature type="transmembrane region" description="Helical" evidence="2">
    <location>
        <begin position="734"/>
        <end position="753"/>
    </location>
</feature>
<dbReference type="PANTHER" id="PTHR10796">
    <property type="entry name" value="PATCHED-RELATED"/>
    <property type="match status" value="1"/>
</dbReference>
<feature type="transmembrane region" description="Helical" evidence="2">
    <location>
        <begin position="30"/>
        <end position="50"/>
    </location>
</feature>
<name>A0A210PYV0_MIZYE</name>
<evidence type="ECO:0000256" key="2">
    <source>
        <dbReference type="SAM" id="Phobius"/>
    </source>
</evidence>
<dbReference type="AlphaFoldDB" id="A0A210PYV0"/>
<dbReference type="PROSITE" id="PS50156">
    <property type="entry name" value="SSD"/>
    <property type="match status" value="1"/>
</dbReference>
<gene>
    <name evidence="4" type="ORF">KP79_PYT18583</name>
</gene>
<keyword evidence="5" id="KW-1185">Reference proteome</keyword>
<dbReference type="InterPro" id="IPR053958">
    <property type="entry name" value="HMGCR/SNAP/NPC1-like_SSD"/>
</dbReference>
<dbReference type="PANTHER" id="PTHR10796:SF92">
    <property type="entry name" value="PATCHED-RELATED, ISOFORM A"/>
    <property type="match status" value="1"/>
</dbReference>
<comment type="similarity">
    <text evidence="1">Belongs to the patched family.</text>
</comment>
<dbReference type="PRINTS" id="PR00702">
    <property type="entry name" value="ACRIFLAVINRP"/>
</dbReference>
<feature type="transmembrane region" description="Helical" evidence="2">
    <location>
        <begin position="474"/>
        <end position="498"/>
    </location>
</feature>
<dbReference type="Proteomes" id="UP000242188">
    <property type="component" value="Unassembled WGS sequence"/>
</dbReference>
<dbReference type="Gene3D" id="1.20.1640.10">
    <property type="entry name" value="Multidrug efflux transporter AcrB transmembrane domain"/>
    <property type="match status" value="2"/>
</dbReference>
<feature type="transmembrane region" description="Helical" evidence="2">
    <location>
        <begin position="319"/>
        <end position="340"/>
    </location>
</feature>
<feature type="domain" description="SSD" evidence="3">
    <location>
        <begin position="256"/>
        <end position="413"/>
    </location>
</feature>
<dbReference type="OrthoDB" id="6510177at2759"/>
<feature type="transmembrane region" description="Helical" evidence="2">
    <location>
        <begin position="773"/>
        <end position="791"/>
    </location>
</feature>
<feature type="transmembrane region" description="Helical" evidence="2">
    <location>
        <begin position="290"/>
        <end position="313"/>
    </location>
</feature>
<feature type="transmembrane region" description="Helical" evidence="2">
    <location>
        <begin position="388"/>
        <end position="413"/>
    </location>
</feature>
<reference evidence="4 5" key="1">
    <citation type="journal article" date="2017" name="Nat. Ecol. Evol.">
        <title>Scallop genome provides insights into evolution of bilaterian karyotype and development.</title>
        <authorList>
            <person name="Wang S."/>
            <person name="Zhang J."/>
            <person name="Jiao W."/>
            <person name="Li J."/>
            <person name="Xun X."/>
            <person name="Sun Y."/>
            <person name="Guo X."/>
            <person name="Huan P."/>
            <person name="Dong B."/>
            <person name="Zhang L."/>
            <person name="Hu X."/>
            <person name="Sun X."/>
            <person name="Wang J."/>
            <person name="Zhao C."/>
            <person name="Wang Y."/>
            <person name="Wang D."/>
            <person name="Huang X."/>
            <person name="Wang R."/>
            <person name="Lv J."/>
            <person name="Li Y."/>
            <person name="Zhang Z."/>
            <person name="Liu B."/>
            <person name="Lu W."/>
            <person name="Hui Y."/>
            <person name="Liang J."/>
            <person name="Zhou Z."/>
            <person name="Hou R."/>
            <person name="Li X."/>
            <person name="Liu Y."/>
            <person name="Li H."/>
            <person name="Ning X."/>
            <person name="Lin Y."/>
            <person name="Zhao L."/>
            <person name="Xing Q."/>
            <person name="Dou J."/>
            <person name="Li Y."/>
            <person name="Mao J."/>
            <person name="Guo H."/>
            <person name="Dou H."/>
            <person name="Li T."/>
            <person name="Mu C."/>
            <person name="Jiang W."/>
            <person name="Fu Q."/>
            <person name="Fu X."/>
            <person name="Miao Y."/>
            <person name="Liu J."/>
            <person name="Yu Q."/>
            <person name="Li R."/>
            <person name="Liao H."/>
            <person name="Li X."/>
            <person name="Kong Y."/>
            <person name="Jiang Z."/>
            <person name="Chourrout D."/>
            <person name="Li R."/>
            <person name="Bao Z."/>
        </authorList>
    </citation>
    <scope>NUCLEOTIDE SEQUENCE [LARGE SCALE GENOMIC DNA]</scope>
    <source>
        <strain evidence="4 5">PY_sf001</strain>
    </source>
</reference>
<keyword evidence="2" id="KW-0812">Transmembrane</keyword>
<dbReference type="InterPro" id="IPR051697">
    <property type="entry name" value="Patched_domain-protein"/>
</dbReference>
<feature type="transmembrane region" description="Helical" evidence="2">
    <location>
        <begin position="677"/>
        <end position="695"/>
    </location>
</feature>
<organism evidence="4 5">
    <name type="scientific">Mizuhopecten yessoensis</name>
    <name type="common">Japanese scallop</name>
    <name type="synonym">Patinopecten yessoensis</name>
    <dbReference type="NCBI Taxonomy" id="6573"/>
    <lineage>
        <taxon>Eukaryota</taxon>
        <taxon>Metazoa</taxon>
        <taxon>Spiralia</taxon>
        <taxon>Lophotrochozoa</taxon>
        <taxon>Mollusca</taxon>
        <taxon>Bivalvia</taxon>
        <taxon>Autobranchia</taxon>
        <taxon>Pteriomorphia</taxon>
        <taxon>Pectinida</taxon>
        <taxon>Pectinoidea</taxon>
        <taxon>Pectinidae</taxon>
        <taxon>Mizuhopecten</taxon>
    </lineage>
</organism>
<feature type="transmembrane region" description="Helical" evidence="2">
    <location>
        <begin position="701"/>
        <end position="722"/>
    </location>
</feature>
<keyword evidence="2" id="KW-0472">Membrane</keyword>
<evidence type="ECO:0000256" key="1">
    <source>
        <dbReference type="ARBA" id="ARBA00005585"/>
    </source>
</evidence>
<evidence type="ECO:0000313" key="5">
    <source>
        <dbReference type="Proteomes" id="UP000242188"/>
    </source>
</evidence>
<comment type="caution">
    <text evidence="4">The sequence shown here is derived from an EMBL/GenBank/DDBJ whole genome shotgun (WGS) entry which is preliminary data.</text>
</comment>
<dbReference type="InterPro" id="IPR001036">
    <property type="entry name" value="Acrflvin-R"/>
</dbReference>
<dbReference type="GO" id="GO:0016020">
    <property type="term" value="C:membrane"/>
    <property type="evidence" value="ECO:0007669"/>
    <property type="project" value="InterPro"/>
</dbReference>
<dbReference type="GO" id="GO:0022857">
    <property type="term" value="F:transmembrane transporter activity"/>
    <property type="evidence" value="ECO:0007669"/>
    <property type="project" value="InterPro"/>
</dbReference>